<dbReference type="KEGG" id="tap:GZ22_15485"/>
<dbReference type="AlphaFoldDB" id="A0A075LPJ6"/>
<evidence type="ECO:0000313" key="3">
    <source>
        <dbReference type="Proteomes" id="UP000027980"/>
    </source>
</evidence>
<feature type="transmembrane region" description="Helical" evidence="1">
    <location>
        <begin position="135"/>
        <end position="154"/>
    </location>
</feature>
<sequence>MTRVRNLLISVAAGLAATISVLAIMQARQDTSLLKYAALSVISICFFYAFLKLRKQILQSVLEKRYITVGIILLSVYTLISLIDWPLFINRPWYETVLVDLISLATIFCFFSFIAFILLRSGYMWKKTAVSKWQILWYMLPMIFVWMFYLLAFFPGNMSPDSLNHWRQVENMEFNNWHPFAYTMVILVLTMIWDSPAIVVIFQMLLMSFVYSYGIYSFRQYGLGKGIAWIAALLWAVLPVNGIFSTILWKDVVYSTFIVFLTLFVMKTVLQEGKNLRTWSGLATFTIVLLGIAFFRNNGLPIAILTAIGMLIAYRRNWKQLLTPLVLVSSLYIVVTGPVFTAYNIQSANPNESMSIPTQQIAAVVSQDGELTEEQLTYLDSILPIDDWDEYNPYLTDRIKFHDNFKDDVIVADMGKYISVWFEIVKQNPAIVVEAYLKQTSLIWQINKPIDGYTNPYTIDVDPNSMGLETKPVSQTLYDVIEYGLETSRYHTEELFWRPVVFSILIVLFSLIASRKLGAIAWLPILPVLLNTGTMFVGLPAQDYRYQVSNCMVSIFFLLFACLYKKGKEPTHGEHANSTQQSQ</sequence>
<feature type="transmembrane region" description="Helical" evidence="1">
    <location>
        <begin position="325"/>
        <end position="345"/>
    </location>
</feature>
<protein>
    <recommendedName>
        <fullName evidence="4">Glycosyltransferase RgtA/B/C/D-like domain-containing protein</fullName>
    </recommendedName>
</protein>
<feature type="transmembrane region" description="Helical" evidence="1">
    <location>
        <begin position="101"/>
        <end position="123"/>
    </location>
</feature>
<accession>A0A075LPJ6</accession>
<dbReference type="RefSeq" id="WP_038564154.1">
    <property type="nucleotide sequence ID" value="NZ_CP008876.1"/>
</dbReference>
<feature type="transmembrane region" description="Helical" evidence="1">
    <location>
        <begin position="227"/>
        <end position="247"/>
    </location>
</feature>
<name>A0A075LPJ6_9BACI</name>
<keyword evidence="1" id="KW-1133">Transmembrane helix</keyword>
<feature type="transmembrane region" description="Helical" evidence="1">
    <location>
        <begin position="253"/>
        <end position="270"/>
    </location>
</feature>
<reference evidence="2 3" key="1">
    <citation type="submission" date="2014-07" db="EMBL/GenBank/DDBJ databases">
        <title>Complete genome sequence of a moderately halophilic bacterium Terribacillus aidingensis MP602, isolated from Cryptomeria fortunei in Tianmu mountain in China.</title>
        <authorList>
            <person name="Wang Y."/>
            <person name="Lu P."/>
            <person name="Zhang L."/>
        </authorList>
    </citation>
    <scope>NUCLEOTIDE SEQUENCE [LARGE SCALE GENOMIC DNA]</scope>
    <source>
        <strain evidence="2 3">MP602</strain>
    </source>
</reference>
<dbReference type="HOGENOM" id="CLU_033426_0_0_9"/>
<feature type="transmembrane region" description="Helical" evidence="1">
    <location>
        <begin position="33"/>
        <end position="53"/>
    </location>
</feature>
<dbReference type="EMBL" id="CP008876">
    <property type="protein sequence ID" value="AIF67902.1"/>
    <property type="molecule type" value="Genomic_DNA"/>
</dbReference>
<feature type="transmembrane region" description="Helical" evidence="1">
    <location>
        <begin position="65"/>
        <end position="89"/>
    </location>
</feature>
<dbReference type="Proteomes" id="UP000027980">
    <property type="component" value="Chromosome"/>
</dbReference>
<dbReference type="Pfam" id="PF19484">
    <property type="entry name" value="DUF6020"/>
    <property type="match status" value="1"/>
</dbReference>
<feature type="transmembrane region" description="Helical" evidence="1">
    <location>
        <begin position="520"/>
        <end position="538"/>
    </location>
</feature>
<keyword evidence="1" id="KW-0472">Membrane</keyword>
<feature type="transmembrane region" description="Helical" evidence="1">
    <location>
        <begin position="277"/>
        <end position="295"/>
    </location>
</feature>
<gene>
    <name evidence="2" type="ORF">GZ22_15485</name>
</gene>
<proteinExistence type="predicted"/>
<dbReference type="InterPro" id="IPR046062">
    <property type="entry name" value="DUF6020"/>
</dbReference>
<dbReference type="GeneID" id="34222760"/>
<evidence type="ECO:0000256" key="1">
    <source>
        <dbReference type="SAM" id="Phobius"/>
    </source>
</evidence>
<organism evidence="2 3">
    <name type="scientific">Terribacillus saccharophilus</name>
    <dbReference type="NCBI Taxonomy" id="361277"/>
    <lineage>
        <taxon>Bacteria</taxon>
        <taxon>Bacillati</taxon>
        <taxon>Bacillota</taxon>
        <taxon>Bacilli</taxon>
        <taxon>Bacillales</taxon>
        <taxon>Bacillaceae</taxon>
        <taxon>Terribacillus</taxon>
    </lineage>
</organism>
<feature type="transmembrane region" description="Helical" evidence="1">
    <location>
        <begin position="544"/>
        <end position="564"/>
    </location>
</feature>
<keyword evidence="1" id="KW-0812">Transmembrane</keyword>
<evidence type="ECO:0000313" key="2">
    <source>
        <dbReference type="EMBL" id="AIF67902.1"/>
    </source>
</evidence>
<evidence type="ECO:0008006" key="4">
    <source>
        <dbReference type="Google" id="ProtNLM"/>
    </source>
</evidence>
<feature type="transmembrane region" description="Helical" evidence="1">
    <location>
        <begin position="495"/>
        <end position="513"/>
    </location>
</feature>
<feature type="transmembrane region" description="Helical" evidence="1">
    <location>
        <begin position="180"/>
        <end position="206"/>
    </location>
</feature>
<feature type="transmembrane region" description="Helical" evidence="1">
    <location>
        <begin position="301"/>
        <end position="318"/>
    </location>
</feature>
<dbReference type="OrthoDB" id="2137478at2"/>